<feature type="transmembrane region" description="Helical" evidence="5">
    <location>
        <begin position="135"/>
        <end position="156"/>
    </location>
</feature>
<dbReference type="EMBL" id="CP060715">
    <property type="protein sequence ID" value="QNN61496.1"/>
    <property type="molecule type" value="Genomic_DNA"/>
</dbReference>
<feature type="transmembrane region" description="Helical" evidence="5">
    <location>
        <begin position="12"/>
        <end position="33"/>
    </location>
</feature>
<keyword evidence="8" id="KW-1185">Reference proteome</keyword>
<sequence length="250" mass="28205">MKKLIAYELRNMLGNFFAIFFGLFFPILMTLILKPAILKNVPEIAHDAAVVRIFITNLLMIPLALMFVGFSALFSQELEKNVISRMSLFGITESMQMRAKMIAQSIVLLFAIILYCAITIPYLGLPMPTLYAGTMYALVIILLSIILFILSYGIALLSKKFSVCYGITMTLYFSMMILSGMMGMNISDFPSFIQVISKMFPTAFIVSDFQDAWFLTSYNFAPMFQSFIFFGSISGIVCYIALRKNARSSF</sequence>
<evidence type="ECO:0000256" key="3">
    <source>
        <dbReference type="ARBA" id="ARBA00022989"/>
    </source>
</evidence>
<dbReference type="InterPro" id="IPR013525">
    <property type="entry name" value="ABC2_TM"/>
</dbReference>
<dbReference type="Pfam" id="PF01061">
    <property type="entry name" value="ABC2_membrane"/>
    <property type="match status" value="1"/>
</dbReference>
<evidence type="ECO:0000256" key="4">
    <source>
        <dbReference type="ARBA" id="ARBA00023136"/>
    </source>
</evidence>
<evidence type="ECO:0000313" key="7">
    <source>
        <dbReference type="EMBL" id="QNN61496.1"/>
    </source>
</evidence>
<evidence type="ECO:0000256" key="2">
    <source>
        <dbReference type="ARBA" id="ARBA00022692"/>
    </source>
</evidence>
<dbReference type="Proteomes" id="UP000515928">
    <property type="component" value="Chromosome"/>
</dbReference>
<feature type="domain" description="ABC-2 type transporter transmembrane" evidence="6">
    <location>
        <begin position="4"/>
        <end position="207"/>
    </location>
</feature>
<feature type="transmembrane region" description="Helical" evidence="5">
    <location>
        <begin position="163"/>
        <end position="182"/>
    </location>
</feature>
<feature type="transmembrane region" description="Helical" evidence="5">
    <location>
        <begin position="223"/>
        <end position="242"/>
    </location>
</feature>
<feature type="transmembrane region" description="Helical" evidence="5">
    <location>
        <begin position="53"/>
        <end position="75"/>
    </location>
</feature>
<gene>
    <name evidence="7" type="ORF">H9L01_03805</name>
</gene>
<reference evidence="7 8" key="1">
    <citation type="submission" date="2020-08" db="EMBL/GenBank/DDBJ databases">
        <title>Genome sequence of Erysipelothrix inopinata DSM 15511T.</title>
        <authorList>
            <person name="Hyun D.-W."/>
            <person name="Bae J.-W."/>
        </authorList>
    </citation>
    <scope>NUCLEOTIDE SEQUENCE [LARGE SCALE GENOMIC DNA]</scope>
    <source>
        <strain evidence="7 8">DSM 15511</strain>
    </source>
</reference>
<dbReference type="AlphaFoldDB" id="A0A7G9S0X1"/>
<keyword evidence="3 5" id="KW-1133">Transmembrane helix</keyword>
<protein>
    <submittedName>
        <fullName evidence="7">ABC transporter permease</fullName>
    </submittedName>
</protein>
<evidence type="ECO:0000256" key="1">
    <source>
        <dbReference type="ARBA" id="ARBA00004141"/>
    </source>
</evidence>
<organism evidence="7 8">
    <name type="scientific">Erysipelothrix inopinata</name>
    <dbReference type="NCBI Taxonomy" id="225084"/>
    <lineage>
        <taxon>Bacteria</taxon>
        <taxon>Bacillati</taxon>
        <taxon>Bacillota</taxon>
        <taxon>Erysipelotrichia</taxon>
        <taxon>Erysipelotrichales</taxon>
        <taxon>Erysipelotrichaceae</taxon>
        <taxon>Erysipelothrix</taxon>
    </lineage>
</organism>
<dbReference type="GO" id="GO:0140359">
    <property type="term" value="F:ABC-type transporter activity"/>
    <property type="evidence" value="ECO:0007669"/>
    <property type="project" value="InterPro"/>
</dbReference>
<name>A0A7G9S0X1_9FIRM</name>
<evidence type="ECO:0000256" key="5">
    <source>
        <dbReference type="SAM" id="Phobius"/>
    </source>
</evidence>
<dbReference type="GO" id="GO:0016020">
    <property type="term" value="C:membrane"/>
    <property type="evidence" value="ECO:0007669"/>
    <property type="project" value="UniProtKB-SubCell"/>
</dbReference>
<dbReference type="RefSeq" id="WP_187534696.1">
    <property type="nucleotide sequence ID" value="NZ_CBCSHU010000013.1"/>
</dbReference>
<proteinExistence type="predicted"/>
<feature type="transmembrane region" description="Helical" evidence="5">
    <location>
        <begin position="101"/>
        <end position="123"/>
    </location>
</feature>
<evidence type="ECO:0000313" key="8">
    <source>
        <dbReference type="Proteomes" id="UP000515928"/>
    </source>
</evidence>
<evidence type="ECO:0000259" key="6">
    <source>
        <dbReference type="Pfam" id="PF01061"/>
    </source>
</evidence>
<keyword evidence="4 5" id="KW-0472">Membrane</keyword>
<accession>A0A7G9S0X1</accession>
<keyword evidence="2 5" id="KW-0812">Transmembrane</keyword>
<dbReference type="KEGG" id="eio:H9L01_03805"/>
<comment type="subcellular location">
    <subcellularLocation>
        <location evidence="1">Membrane</location>
        <topology evidence="1">Multi-pass membrane protein</topology>
    </subcellularLocation>
</comment>